<dbReference type="AlphaFoldDB" id="A0A015ITU4"/>
<dbReference type="HOGENOM" id="CLU_2172451_0_0_1"/>
<proteinExistence type="predicted"/>
<gene>
    <name evidence="1" type="ORF">RirG_204820</name>
</gene>
<organism evidence="1 2">
    <name type="scientific">Rhizophagus irregularis (strain DAOM 197198w)</name>
    <name type="common">Glomus intraradices</name>
    <dbReference type="NCBI Taxonomy" id="1432141"/>
    <lineage>
        <taxon>Eukaryota</taxon>
        <taxon>Fungi</taxon>
        <taxon>Fungi incertae sedis</taxon>
        <taxon>Mucoromycota</taxon>
        <taxon>Glomeromycotina</taxon>
        <taxon>Glomeromycetes</taxon>
        <taxon>Glomerales</taxon>
        <taxon>Glomeraceae</taxon>
        <taxon>Rhizophagus</taxon>
    </lineage>
</organism>
<dbReference type="Proteomes" id="UP000022910">
    <property type="component" value="Unassembled WGS sequence"/>
</dbReference>
<dbReference type="OrthoDB" id="5430411at2759"/>
<comment type="caution">
    <text evidence="1">The sequence shown here is derived from an EMBL/GenBank/DDBJ whole genome shotgun (WGS) entry which is preliminary data.</text>
</comment>
<protein>
    <submittedName>
        <fullName evidence="1">Uncharacterized protein</fullName>
    </submittedName>
</protein>
<keyword evidence="2" id="KW-1185">Reference proteome</keyword>
<name>A0A015ITU4_RHIIW</name>
<evidence type="ECO:0000313" key="1">
    <source>
        <dbReference type="EMBL" id="EXX57685.1"/>
    </source>
</evidence>
<accession>A0A015ITU4</accession>
<reference evidence="1 2" key="1">
    <citation type="submission" date="2014-02" db="EMBL/GenBank/DDBJ databases">
        <title>Single nucleus genome sequencing reveals high similarity among nuclei of an endomycorrhizal fungus.</title>
        <authorList>
            <person name="Lin K."/>
            <person name="Geurts R."/>
            <person name="Zhang Z."/>
            <person name="Limpens E."/>
            <person name="Saunders D.G."/>
            <person name="Mu D."/>
            <person name="Pang E."/>
            <person name="Cao H."/>
            <person name="Cha H."/>
            <person name="Lin T."/>
            <person name="Zhou Q."/>
            <person name="Shang Y."/>
            <person name="Li Y."/>
            <person name="Ivanov S."/>
            <person name="Sharma T."/>
            <person name="Velzen R.V."/>
            <person name="Ruijter N.D."/>
            <person name="Aanen D.K."/>
            <person name="Win J."/>
            <person name="Kamoun S."/>
            <person name="Bisseling T."/>
            <person name="Huang S."/>
        </authorList>
    </citation>
    <scope>NUCLEOTIDE SEQUENCE [LARGE SCALE GENOMIC DNA]</scope>
    <source>
        <strain evidence="2">DAOM197198w</strain>
    </source>
</reference>
<evidence type="ECO:0000313" key="2">
    <source>
        <dbReference type="Proteomes" id="UP000022910"/>
    </source>
</evidence>
<sequence length="110" mass="12913">MKKLKEPLAKLLFKQNDLNLDKIVIMLFNSDRFINLEEPLLKSIIKRDDLILEEIDVWNSLLKLGMGTVRSVPFRFPVGSTSVPIKKNMSYMCQIKDTSRTYIDYELKKF</sequence>
<dbReference type="EMBL" id="JEMT01027294">
    <property type="protein sequence ID" value="EXX57685.1"/>
    <property type="molecule type" value="Genomic_DNA"/>
</dbReference>